<dbReference type="EMBL" id="AWSO01001559">
    <property type="protein sequence ID" value="ESK83364.1"/>
    <property type="molecule type" value="Genomic_DNA"/>
</dbReference>
<dbReference type="PANTHER" id="PTHR40627">
    <property type="entry name" value="INDOLE PRENYLTRANSFERASE TDIB-RELATED"/>
    <property type="match status" value="1"/>
</dbReference>
<comment type="similarity">
    <text evidence="1">Belongs to the tryptophan dimethylallyltransferase family.</text>
</comment>
<dbReference type="Pfam" id="PF11991">
    <property type="entry name" value="Trp_DMAT"/>
    <property type="match status" value="1"/>
</dbReference>
<reference evidence="3 4" key="1">
    <citation type="journal article" date="2014" name="BMC Genomics">
        <title>Genome and secretome analysis of the hemibiotrophic fungal pathogen, Moniliophthora roreri, which causes frosty pod rot disease of cacao: mechanisms of the biotrophic and necrotrophic phases.</title>
        <authorList>
            <person name="Meinhardt L.W."/>
            <person name="Costa G.G.L."/>
            <person name="Thomazella D.P.T."/>
            <person name="Teixeira P.J.P.L."/>
            <person name="Carazzolle M.F."/>
            <person name="Schuster S.C."/>
            <person name="Carlson J.E."/>
            <person name="Guiltinan M.J."/>
            <person name="Mieczkowski P."/>
            <person name="Farmer A."/>
            <person name="Ramaraj T."/>
            <person name="Crozier J."/>
            <person name="Davis R.E."/>
            <person name="Shao J."/>
            <person name="Melnick R.L."/>
            <person name="Pereira G.A.G."/>
            <person name="Bailey B.A."/>
        </authorList>
    </citation>
    <scope>NUCLEOTIDE SEQUENCE [LARGE SCALE GENOMIC DNA]</scope>
    <source>
        <strain evidence="3 4">MCA 2997</strain>
    </source>
</reference>
<accession>V2XVD2</accession>
<keyword evidence="4" id="KW-1185">Reference proteome</keyword>
<name>V2XVD2_MONRO</name>
<comment type="caution">
    <text evidence="3">The sequence shown here is derived from an EMBL/GenBank/DDBJ whole genome shotgun (WGS) entry which is preliminary data.</text>
</comment>
<organism evidence="3 4">
    <name type="scientific">Moniliophthora roreri (strain MCA 2997)</name>
    <name type="common">Cocoa frosty pod rot fungus</name>
    <name type="synonym">Crinipellis roreri</name>
    <dbReference type="NCBI Taxonomy" id="1381753"/>
    <lineage>
        <taxon>Eukaryota</taxon>
        <taxon>Fungi</taxon>
        <taxon>Dikarya</taxon>
        <taxon>Basidiomycota</taxon>
        <taxon>Agaricomycotina</taxon>
        <taxon>Agaricomycetes</taxon>
        <taxon>Agaricomycetidae</taxon>
        <taxon>Agaricales</taxon>
        <taxon>Marasmiineae</taxon>
        <taxon>Marasmiaceae</taxon>
        <taxon>Moniliophthora</taxon>
    </lineage>
</organism>
<dbReference type="HOGENOM" id="CLU_037431_3_0_1"/>
<dbReference type="NCBIfam" id="TIGR03429">
    <property type="entry name" value="arom_pren_DMATS"/>
    <property type="match status" value="1"/>
</dbReference>
<dbReference type="InterPro" id="IPR017795">
    <property type="entry name" value="ABBA_NscD-like"/>
</dbReference>
<protein>
    <submittedName>
        <fullName evidence="3">Dimethylallyl tryptophan synthase 2</fullName>
    </submittedName>
</protein>
<keyword evidence="2" id="KW-0808">Transferase</keyword>
<dbReference type="SFLD" id="SFLDS00036">
    <property type="entry name" value="Aromatic_Prenyltransferase"/>
    <property type="match status" value="1"/>
</dbReference>
<dbReference type="GO" id="GO:0016765">
    <property type="term" value="F:transferase activity, transferring alkyl or aryl (other than methyl) groups"/>
    <property type="evidence" value="ECO:0007669"/>
    <property type="project" value="InterPro"/>
</dbReference>
<dbReference type="KEGG" id="mrr:Moror_5379"/>
<evidence type="ECO:0000256" key="1">
    <source>
        <dbReference type="ARBA" id="ARBA00010209"/>
    </source>
</evidence>
<dbReference type="OrthoDB" id="3354387at2759"/>
<dbReference type="SFLD" id="SFLDG01162">
    <property type="entry name" value="I"/>
    <property type="match status" value="1"/>
</dbReference>
<evidence type="ECO:0000313" key="3">
    <source>
        <dbReference type="EMBL" id="ESK83364.1"/>
    </source>
</evidence>
<evidence type="ECO:0000313" key="4">
    <source>
        <dbReference type="Proteomes" id="UP000017559"/>
    </source>
</evidence>
<gene>
    <name evidence="3" type="ORF">Moror_5379</name>
</gene>
<dbReference type="PANTHER" id="PTHR40627:SF4">
    <property type="entry name" value="PRENYLTRANSFERASE ASQH1-RELATED"/>
    <property type="match status" value="1"/>
</dbReference>
<proteinExistence type="inferred from homology"/>
<dbReference type="InterPro" id="IPR033964">
    <property type="entry name" value="ABBA"/>
</dbReference>
<evidence type="ECO:0000256" key="2">
    <source>
        <dbReference type="ARBA" id="ARBA00022679"/>
    </source>
</evidence>
<dbReference type="GO" id="GO:0009820">
    <property type="term" value="P:alkaloid metabolic process"/>
    <property type="evidence" value="ECO:0007669"/>
    <property type="project" value="InterPro"/>
</dbReference>
<dbReference type="Proteomes" id="UP000017559">
    <property type="component" value="Unassembled WGS sequence"/>
</dbReference>
<dbReference type="AlphaFoldDB" id="V2XVD2"/>
<sequence>MSQSTHFLDHQALFKHPRYFAQIESPSTLPSEEEYAGKPWHDVVYDVASRLVGTGYQLEKPKEWENPIGDELQVFDALTQILPKLSDQSIFYWHRSARALAALLESAKYPVKAQTSHLVFWWARLGGLNGVTKLGRTKPARTMWVRDGSNTEVSWVIPHKTSPDETGNRHVRFAIDPFHPESGLRLAGGAVIDWLWGWGSMGLVENDEGTKDWKEIIEKWLFPEIPNSEWVVGDCHYAIAFDLEPSGLIQLKSYYVPPRKPLTPDGPIPKAGTIIANPKTLHPIETLLPLLHPSLKEPFDLLTDYFTDEGVEKSGLRFLAIACDVTKEANNRLKLYMWPTIAHSLNDTIRDLTLGGRIQGPGIDDAIANVRKLYKRLFPGNGDDDKMVPRDGGIGGLSFYYELIVGEKYPASKAYFDMSNYGINDYETTKSVEAFFADVGKPGVSGKEGWYTNSVQRTCPHRPLSSRSGAQTGVTFGMKPKGWQITGYITTEVYAPERGIGTVDGKHVVKKTGEEPDYTWDELVKEFYKIFVG</sequence>